<evidence type="ECO:0000313" key="1">
    <source>
        <dbReference type="EMBL" id="CAE8587854.1"/>
    </source>
</evidence>
<proteinExistence type="predicted"/>
<evidence type="ECO:0000313" key="2">
    <source>
        <dbReference type="Proteomes" id="UP000654075"/>
    </source>
</evidence>
<evidence type="ECO:0008006" key="3">
    <source>
        <dbReference type="Google" id="ProtNLM"/>
    </source>
</evidence>
<name>A0A813DIZ1_POLGL</name>
<dbReference type="AlphaFoldDB" id="A0A813DIZ1"/>
<keyword evidence="2" id="KW-1185">Reference proteome</keyword>
<gene>
    <name evidence="1" type="ORF">PGLA1383_LOCUS6680</name>
</gene>
<sequence>MLKGWATRQLASALSDYLEGITPESVQTSLGRDVGVLNFRGARLNPKAVEKFDLELVRSELSVDASIPWRHLGSEPTVLAVQHLYLEVRLRPRNREKSAPSDRAERLAAKEAKVNLLEEENFFSGSEAKVGRATRASHAILRQLRVTVGQVEALVHQEQAGPPLTLSIAESRFESVGPDWVSLPVESTEENEEDLRKVLRLSGLELRLAGEKPVFGPLAFEARLCHAPAKGLLAVFRLFF</sequence>
<organism evidence="1 2">
    <name type="scientific">Polarella glacialis</name>
    <name type="common">Dinoflagellate</name>
    <dbReference type="NCBI Taxonomy" id="89957"/>
    <lineage>
        <taxon>Eukaryota</taxon>
        <taxon>Sar</taxon>
        <taxon>Alveolata</taxon>
        <taxon>Dinophyceae</taxon>
        <taxon>Suessiales</taxon>
        <taxon>Suessiaceae</taxon>
        <taxon>Polarella</taxon>
    </lineage>
</organism>
<comment type="caution">
    <text evidence="1">The sequence shown here is derived from an EMBL/GenBank/DDBJ whole genome shotgun (WGS) entry which is preliminary data.</text>
</comment>
<reference evidence="1" key="1">
    <citation type="submission" date="2021-02" db="EMBL/GenBank/DDBJ databases">
        <authorList>
            <person name="Dougan E. K."/>
            <person name="Rhodes N."/>
            <person name="Thang M."/>
            <person name="Chan C."/>
        </authorList>
    </citation>
    <scope>NUCLEOTIDE SEQUENCE</scope>
</reference>
<protein>
    <recommendedName>
        <fullName evidence="3">Chorein N-terminal domain-containing protein</fullName>
    </recommendedName>
</protein>
<accession>A0A813DIZ1</accession>
<dbReference type="EMBL" id="CAJNNV010002790">
    <property type="protein sequence ID" value="CAE8587854.1"/>
    <property type="molecule type" value="Genomic_DNA"/>
</dbReference>
<dbReference type="Proteomes" id="UP000654075">
    <property type="component" value="Unassembled WGS sequence"/>
</dbReference>